<dbReference type="InterPro" id="IPR036322">
    <property type="entry name" value="WD40_repeat_dom_sf"/>
</dbReference>
<protein>
    <recommendedName>
        <fullName evidence="8">Pre-mRNA-processing factor 17</fullName>
    </recommendedName>
</protein>
<feature type="repeat" description="WD" evidence="9">
    <location>
        <begin position="490"/>
        <end position="523"/>
    </location>
</feature>
<accession>A0A7S3UD02</accession>
<evidence type="ECO:0000256" key="3">
    <source>
        <dbReference type="ARBA" id="ARBA00022664"/>
    </source>
</evidence>
<evidence type="ECO:0000256" key="9">
    <source>
        <dbReference type="PROSITE-ProRule" id="PRU00221"/>
    </source>
</evidence>
<feature type="repeat" description="WD" evidence="9">
    <location>
        <begin position="358"/>
        <end position="390"/>
    </location>
</feature>
<evidence type="ECO:0000256" key="5">
    <source>
        <dbReference type="ARBA" id="ARBA00022737"/>
    </source>
</evidence>
<dbReference type="CDD" id="cd00200">
    <property type="entry name" value="WD40"/>
    <property type="match status" value="1"/>
</dbReference>
<feature type="compositionally biased region" description="Acidic residues" evidence="10">
    <location>
        <begin position="154"/>
        <end position="164"/>
    </location>
</feature>
<evidence type="ECO:0000256" key="1">
    <source>
        <dbReference type="ARBA" id="ARBA00004123"/>
    </source>
</evidence>
<name>A0A7S3UD02_9CHLO</name>
<keyword evidence="7" id="KW-0539">Nucleus</keyword>
<evidence type="ECO:0000256" key="6">
    <source>
        <dbReference type="ARBA" id="ARBA00023187"/>
    </source>
</evidence>
<dbReference type="PRINTS" id="PR00320">
    <property type="entry name" value="GPROTEINBRPT"/>
</dbReference>
<evidence type="ECO:0000256" key="10">
    <source>
        <dbReference type="SAM" id="MobiDB-lite"/>
    </source>
</evidence>
<dbReference type="PROSITE" id="PS50294">
    <property type="entry name" value="WD_REPEATS_REGION"/>
    <property type="match status" value="4"/>
</dbReference>
<feature type="region of interest" description="Disordered" evidence="10">
    <location>
        <begin position="1"/>
        <end position="53"/>
    </location>
</feature>
<keyword evidence="4" id="KW-0747">Spliceosome</keyword>
<dbReference type="GO" id="GO:0071013">
    <property type="term" value="C:catalytic step 2 spliceosome"/>
    <property type="evidence" value="ECO:0007669"/>
    <property type="project" value="InterPro"/>
</dbReference>
<dbReference type="InterPro" id="IPR015943">
    <property type="entry name" value="WD40/YVTN_repeat-like_dom_sf"/>
</dbReference>
<feature type="repeat" description="WD" evidence="9">
    <location>
        <begin position="228"/>
        <end position="262"/>
    </location>
</feature>
<organism evidence="11">
    <name type="scientific">Picocystis salinarum</name>
    <dbReference type="NCBI Taxonomy" id="88271"/>
    <lineage>
        <taxon>Eukaryota</taxon>
        <taxon>Viridiplantae</taxon>
        <taxon>Chlorophyta</taxon>
        <taxon>Picocystophyceae</taxon>
        <taxon>Picocystales</taxon>
        <taxon>Picocystaceae</taxon>
        <taxon>Picocystis</taxon>
    </lineage>
</organism>
<keyword evidence="3" id="KW-0507">mRNA processing</keyword>
<evidence type="ECO:0000256" key="8">
    <source>
        <dbReference type="ARBA" id="ARBA00068146"/>
    </source>
</evidence>
<reference evidence="11" key="1">
    <citation type="submission" date="2021-01" db="EMBL/GenBank/DDBJ databases">
        <authorList>
            <person name="Corre E."/>
            <person name="Pelletier E."/>
            <person name="Niang G."/>
            <person name="Scheremetjew M."/>
            <person name="Finn R."/>
            <person name="Kale V."/>
            <person name="Holt S."/>
            <person name="Cochrane G."/>
            <person name="Meng A."/>
            <person name="Brown T."/>
            <person name="Cohen L."/>
        </authorList>
    </citation>
    <scope>NUCLEOTIDE SEQUENCE</scope>
    <source>
        <strain evidence="11">CCMP1897</strain>
    </source>
</reference>
<dbReference type="FunFam" id="2.130.10.10:FF:000034">
    <property type="entry name" value="Pre-mRNA-processing factor 17, putative"/>
    <property type="match status" value="1"/>
</dbReference>
<dbReference type="InterPro" id="IPR001680">
    <property type="entry name" value="WD40_rpt"/>
</dbReference>
<evidence type="ECO:0000256" key="7">
    <source>
        <dbReference type="ARBA" id="ARBA00023242"/>
    </source>
</evidence>
<dbReference type="InterPro" id="IPR019775">
    <property type="entry name" value="WD40_repeat_CS"/>
</dbReference>
<evidence type="ECO:0000256" key="2">
    <source>
        <dbReference type="ARBA" id="ARBA00022574"/>
    </source>
</evidence>
<evidence type="ECO:0000256" key="4">
    <source>
        <dbReference type="ARBA" id="ARBA00022728"/>
    </source>
</evidence>
<keyword evidence="6" id="KW-0508">mRNA splicing</keyword>
<dbReference type="PANTHER" id="PTHR43979">
    <property type="entry name" value="PRE-MRNA-PROCESSING FACTOR 17"/>
    <property type="match status" value="1"/>
</dbReference>
<feature type="compositionally biased region" description="Basic and acidic residues" evidence="10">
    <location>
        <begin position="20"/>
        <end position="39"/>
    </location>
</feature>
<dbReference type="AlphaFoldDB" id="A0A7S3UD02"/>
<comment type="subcellular location">
    <subcellularLocation>
        <location evidence="1">Nucleus</location>
    </subcellularLocation>
</comment>
<feature type="compositionally biased region" description="Basic and acidic residues" evidence="10">
    <location>
        <begin position="109"/>
        <end position="153"/>
    </location>
</feature>
<dbReference type="InterPro" id="IPR020472">
    <property type="entry name" value="WD40_PAC1"/>
</dbReference>
<dbReference type="GO" id="GO:0003729">
    <property type="term" value="F:mRNA binding"/>
    <property type="evidence" value="ECO:0007669"/>
    <property type="project" value="TreeGrafter"/>
</dbReference>
<dbReference type="InterPro" id="IPR032847">
    <property type="entry name" value="PRPF17"/>
</dbReference>
<dbReference type="EMBL" id="HBIS01005038">
    <property type="protein sequence ID" value="CAE0610723.1"/>
    <property type="molecule type" value="Transcribed_RNA"/>
</dbReference>
<feature type="region of interest" description="Disordered" evidence="10">
    <location>
        <begin position="83"/>
        <end position="213"/>
    </location>
</feature>
<dbReference type="SMART" id="SM00320">
    <property type="entry name" value="WD40"/>
    <property type="match status" value="7"/>
</dbReference>
<gene>
    <name evidence="11" type="ORF">PSAL00342_LOCUS4558</name>
</gene>
<feature type="repeat" description="WD" evidence="9">
    <location>
        <begin position="272"/>
        <end position="313"/>
    </location>
</feature>
<dbReference type="Gene3D" id="2.130.10.10">
    <property type="entry name" value="YVTN repeat-like/Quinoprotein amine dehydrogenase"/>
    <property type="match status" value="1"/>
</dbReference>
<feature type="compositionally biased region" description="Basic and acidic residues" evidence="10">
    <location>
        <begin position="83"/>
        <end position="92"/>
    </location>
</feature>
<dbReference type="PROSITE" id="PS50082">
    <property type="entry name" value="WD_REPEATS_2"/>
    <property type="match status" value="4"/>
</dbReference>
<sequence length="523" mass="59421">MDALRRCYGEAVASSDSEGEVERKRVDAAPHLDPKDVRAKGGSIVSRATTKEGDVHVQGVFAENNHLLGRVDDLAVARTGFETQRREHDRIRRGGGSDPTRKRAKKKTTRDGPNHDPSTDAWLYEDRKSPWAAPGKKEAVERNREDAAMREQAAEEEEEEEDIFAVEKPTGPSEAPVTSTKPSVETDKTVFHGKQEKDYQGRGWSEPPRDRKPIQETCYVPKRHVHTWKGHTKGVAAIRFFPIHGHLLLSASMDGTVKIWDVYGDKRCMRSYMGHAQAVRDICFSNDGTRFASCSWDKKMKLWDTETGKVLGTYSTGRVPLCVKIHPNENMQHVLLAGTSDNKVVEFDTNTGEQIQQYTEHMGAVNTITFIDDNRRFVTSSDDKTVRVWEYGIPVQIKYIAEPDMHSMPSVAVHPNQKWFVAQSLDNTVVTYSTKDRFRMNRKKTFKGHRNSGYACQVNFSHDGQFVVSGDAEGRCFFWDWKTTRVFRSIKAHDNVCVGCEWHPYETSKVATCGWDGLIKYWD</sequence>
<feature type="compositionally biased region" description="Basic and acidic residues" evidence="10">
    <location>
        <begin position="184"/>
        <end position="200"/>
    </location>
</feature>
<dbReference type="SUPFAM" id="SSF50978">
    <property type="entry name" value="WD40 repeat-like"/>
    <property type="match status" value="1"/>
</dbReference>
<dbReference type="Pfam" id="PF00400">
    <property type="entry name" value="WD40"/>
    <property type="match status" value="5"/>
</dbReference>
<evidence type="ECO:0000313" key="11">
    <source>
        <dbReference type="EMBL" id="CAE0610723.1"/>
    </source>
</evidence>
<dbReference type="GO" id="GO:0000398">
    <property type="term" value="P:mRNA splicing, via spliceosome"/>
    <property type="evidence" value="ECO:0007669"/>
    <property type="project" value="InterPro"/>
</dbReference>
<dbReference type="PROSITE" id="PS00678">
    <property type="entry name" value="WD_REPEATS_1"/>
    <property type="match status" value="1"/>
</dbReference>
<proteinExistence type="predicted"/>
<dbReference type="PANTHER" id="PTHR43979:SF1">
    <property type="entry name" value="PRE-MRNA-PROCESSING FACTOR 17"/>
    <property type="match status" value="1"/>
</dbReference>
<keyword evidence="5" id="KW-0677">Repeat</keyword>
<keyword evidence="2 9" id="KW-0853">WD repeat</keyword>